<feature type="non-terminal residue" evidence="4">
    <location>
        <position position="408"/>
    </location>
</feature>
<dbReference type="Gene3D" id="1.10.4100.10">
    <property type="entry name" value="2-methylcitrate dehydratase PrpD"/>
    <property type="match status" value="1"/>
</dbReference>
<dbReference type="PANTHER" id="PTHR16943:SF8">
    <property type="entry name" value="2-METHYLCITRATE DEHYDRATASE"/>
    <property type="match status" value="1"/>
</dbReference>
<dbReference type="InterPro" id="IPR045336">
    <property type="entry name" value="MmgE_PrpD_N"/>
</dbReference>
<proteinExistence type="inferred from homology"/>
<dbReference type="AlphaFoldDB" id="W4LMM7"/>
<dbReference type="InterPro" id="IPR042183">
    <property type="entry name" value="MmgE/PrpD_sf_1"/>
</dbReference>
<dbReference type="SUPFAM" id="SSF103378">
    <property type="entry name" value="2-methylcitrate dehydratase PrpD"/>
    <property type="match status" value="1"/>
</dbReference>
<evidence type="ECO:0000259" key="2">
    <source>
        <dbReference type="Pfam" id="PF03972"/>
    </source>
</evidence>
<evidence type="ECO:0008006" key="6">
    <source>
        <dbReference type="Google" id="ProtNLM"/>
    </source>
</evidence>
<dbReference type="EMBL" id="AZHW01000536">
    <property type="protein sequence ID" value="ETW98631.1"/>
    <property type="molecule type" value="Genomic_DNA"/>
</dbReference>
<protein>
    <recommendedName>
        <fullName evidence="6">2-methylcitrate dehydratase</fullName>
    </recommendedName>
</protein>
<comment type="similarity">
    <text evidence="1">Belongs to the PrpD family.</text>
</comment>
<name>W4LMM7_ENTF1</name>
<feature type="domain" description="MmgE/PrpD N-terminal" evidence="2">
    <location>
        <begin position="5"/>
        <end position="227"/>
    </location>
</feature>
<dbReference type="Pfam" id="PF19305">
    <property type="entry name" value="MmgE_PrpD_C"/>
    <property type="match status" value="1"/>
</dbReference>
<dbReference type="HOGENOM" id="CLU_026574_3_2_7"/>
<reference evidence="4 5" key="1">
    <citation type="journal article" date="2014" name="Nature">
        <title>An environmental bacterial taxon with a large and distinct metabolic repertoire.</title>
        <authorList>
            <person name="Wilson M.C."/>
            <person name="Mori T."/>
            <person name="Ruckert C."/>
            <person name="Uria A.R."/>
            <person name="Helf M.J."/>
            <person name="Takada K."/>
            <person name="Gernert C."/>
            <person name="Steffens U.A."/>
            <person name="Heycke N."/>
            <person name="Schmitt S."/>
            <person name="Rinke C."/>
            <person name="Helfrich E.J."/>
            <person name="Brachmann A.O."/>
            <person name="Gurgui C."/>
            <person name="Wakimoto T."/>
            <person name="Kracht M."/>
            <person name="Crusemann M."/>
            <person name="Hentschel U."/>
            <person name="Abe I."/>
            <person name="Matsunaga S."/>
            <person name="Kalinowski J."/>
            <person name="Takeyama H."/>
            <person name="Piel J."/>
        </authorList>
    </citation>
    <scope>NUCLEOTIDE SEQUENCE [LARGE SCALE GENOMIC DNA]</scope>
    <source>
        <strain evidence="5">TSY1</strain>
    </source>
</reference>
<sequence>MNPIDFIHDVTWGDLPNNVRQQARRCLLDTIGVAIVGRETELSQIIYNHAARTFGGDDAPLWFDGRRVSAAGASLALGMTIDSVDLHDSCRPIKGHAGVAQVPAALTTLGFGHGTIDGQELLTTLVMAYDIATRTGTAQHNTCCDYHTSGSWNAVAAAAIVARRMGLNREQTRHALGIAEYHGPRSQMMRAIDYPTMVKDGSGWGAMAGVSAGLLAADGFTGAPAITVEADKTKHDIGPYWESLGSEWQILNHFFKPYAVCYWAQAAIAGAVNLQREHHIDTADITGIQVYTFHESARLAMRYPTRTDEAQYSLPFPVAGALVHGKLYLDELQGDNLYHPEVLRLSGLVELIEDDYFNERFPEQRLSRVVITTREGRTYDSGVTWPLWDLREQATDAELRDNSSCQLL</sequence>
<dbReference type="InterPro" id="IPR036148">
    <property type="entry name" value="MmgE/PrpD_sf"/>
</dbReference>
<evidence type="ECO:0000259" key="3">
    <source>
        <dbReference type="Pfam" id="PF19305"/>
    </source>
</evidence>
<dbReference type="Pfam" id="PF03972">
    <property type="entry name" value="MmgE_PrpD_N"/>
    <property type="match status" value="1"/>
</dbReference>
<accession>W4LMM7</accession>
<gene>
    <name evidence="4" type="ORF">ETSY1_17980</name>
</gene>
<organism evidence="4 5">
    <name type="scientific">Entotheonella factor</name>
    <dbReference type="NCBI Taxonomy" id="1429438"/>
    <lineage>
        <taxon>Bacteria</taxon>
        <taxon>Pseudomonadati</taxon>
        <taxon>Nitrospinota/Tectimicrobiota group</taxon>
        <taxon>Candidatus Tectimicrobiota</taxon>
        <taxon>Candidatus Entotheonellia</taxon>
        <taxon>Candidatus Entotheonellales</taxon>
        <taxon>Candidatus Entotheonellaceae</taxon>
        <taxon>Candidatus Entotheonella</taxon>
    </lineage>
</organism>
<dbReference type="Proteomes" id="UP000019141">
    <property type="component" value="Unassembled WGS sequence"/>
</dbReference>
<keyword evidence="5" id="KW-1185">Reference proteome</keyword>
<dbReference type="InterPro" id="IPR045337">
    <property type="entry name" value="MmgE_PrpD_C"/>
</dbReference>
<dbReference type="GO" id="GO:0016829">
    <property type="term" value="F:lyase activity"/>
    <property type="evidence" value="ECO:0007669"/>
    <property type="project" value="InterPro"/>
</dbReference>
<evidence type="ECO:0000313" key="5">
    <source>
        <dbReference type="Proteomes" id="UP000019141"/>
    </source>
</evidence>
<dbReference type="InterPro" id="IPR005656">
    <property type="entry name" value="MmgE_PrpD"/>
</dbReference>
<dbReference type="Gene3D" id="3.30.1330.120">
    <property type="entry name" value="2-methylcitrate dehydratase PrpD"/>
    <property type="match status" value="1"/>
</dbReference>
<evidence type="ECO:0000313" key="4">
    <source>
        <dbReference type="EMBL" id="ETW98631.1"/>
    </source>
</evidence>
<feature type="domain" description="MmgE/PrpD C-terminal" evidence="3">
    <location>
        <begin position="258"/>
        <end position="400"/>
    </location>
</feature>
<dbReference type="PANTHER" id="PTHR16943">
    <property type="entry name" value="2-METHYLCITRATE DEHYDRATASE-RELATED"/>
    <property type="match status" value="1"/>
</dbReference>
<dbReference type="InterPro" id="IPR042188">
    <property type="entry name" value="MmgE/PrpD_sf_2"/>
</dbReference>
<evidence type="ECO:0000256" key="1">
    <source>
        <dbReference type="ARBA" id="ARBA00006174"/>
    </source>
</evidence>
<comment type="caution">
    <text evidence="4">The sequence shown here is derived from an EMBL/GenBank/DDBJ whole genome shotgun (WGS) entry which is preliminary data.</text>
</comment>